<comment type="similarity">
    <text evidence="1 7 8">Belongs to the universal ribosomal protein uL3 family.</text>
</comment>
<evidence type="ECO:0000313" key="12">
    <source>
        <dbReference type="Proteomes" id="UP000316292"/>
    </source>
</evidence>
<dbReference type="NCBIfam" id="TIGR03625">
    <property type="entry name" value="L3_bact"/>
    <property type="match status" value="1"/>
</dbReference>
<dbReference type="AlphaFoldDB" id="A0A538SGJ9"/>
<name>A0A538SGJ9_UNCEI</name>
<dbReference type="Proteomes" id="UP000316292">
    <property type="component" value="Unassembled WGS sequence"/>
</dbReference>
<keyword evidence="2 7" id="KW-0699">rRNA-binding</keyword>
<dbReference type="Gene3D" id="3.30.160.810">
    <property type="match status" value="1"/>
</dbReference>
<accession>A0A538SGJ9</accession>
<dbReference type="SUPFAM" id="SSF50447">
    <property type="entry name" value="Translation proteins"/>
    <property type="match status" value="1"/>
</dbReference>
<dbReference type="InterPro" id="IPR009000">
    <property type="entry name" value="Transl_B-barrel_sf"/>
</dbReference>
<proteinExistence type="inferred from homology"/>
<evidence type="ECO:0000256" key="5">
    <source>
        <dbReference type="ARBA" id="ARBA00023274"/>
    </source>
</evidence>
<dbReference type="EMBL" id="VBOV01000286">
    <property type="protein sequence ID" value="TMQ54872.1"/>
    <property type="molecule type" value="Genomic_DNA"/>
</dbReference>
<dbReference type="HAMAP" id="MF_01325_B">
    <property type="entry name" value="Ribosomal_uL3_B"/>
    <property type="match status" value="1"/>
</dbReference>
<gene>
    <name evidence="7" type="primary">rplC</name>
    <name evidence="10" type="ORF">E6K71_02345</name>
    <name evidence="11" type="ORF">E6K75_10000</name>
</gene>
<evidence type="ECO:0000256" key="3">
    <source>
        <dbReference type="ARBA" id="ARBA00022884"/>
    </source>
</evidence>
<dbReference type="GO" id="GO:0006412">
    <property type="term" value="P:translation"/>
    <property type="evidence" value="ECO:0007669"/>
    <property type="project" value="UniProtKB-UniRule"/>
</dbReference>
<dbReference type="FunFam" id="2.40.30.10:FF:000004">
    <property type="entry name" value="50S ribosomal protein L3"/>
    <property type="match status" value="1"/>
</dbReference>
<evidence type="ECO:0000313" key="13">
    <source>
        <dbReference type="Proteomes" id="UP000320913"/>
    </source>
</evidence>
<dbReference type="InterPro" id="IPR000597">
    <property type="entry name" value="Ribosomal_uL3"/>
</dbReference>
<keyword evidence="3 7" id="KW-0694">RNA-binding</keyword>
<dbReference type="GO" id="GO:0022625">
    <property type="term" value="C:cytosolic large ribosomal subunit"/>
    <property type="evidence" value="ECO:0007669"/>
    <property type="project" value="TreeGrafter"/>
</dbReference>
<organism evidence="10 12">
    <name type="scientific">Eiseniibacteriota bacterium</name>
    <dbReference type="NCBI Taxonomy" id="2212470"/>
    <lineage>
        <taxon>Bacteria</taxon>
        <taxon>Candidatus Eiseniibacteriota</taxon>
    </lineage>
</organism>
<sequence>MIGLLAEKIGMTQIFDEQGRVIPVTILTAGPCPIVQVKTAETDGYGALQIGFGKKRETLIPKGLQGHLKKHKAAGIRALKEVRVDDTSPFTVGQELTVALFEVGSKVDVIGVSKGRGFAGVIRRHHFTCGRETHGCVTHKQPGSIGASAYPSRVIKGKRLPGRMGGARVTVKNLNVVGVDPEQHLIWVRGSVPGPPKCTVLIRKIGAK</sequence>
<dbReference type="PROSITE" id="PS00474">
    <property type="entry name" value="RIBOSOMAL_L3"/>
    <property type="match status" value="1"/>
</dbReference>
<dbReference type="EMBL" id="VBOR01000033">
    <property type="protein sequence ID" value="TMQ50490.1"/>
    <property type="molecule type" value="Genomic_DNA"/>
</dbReference>
<evidence type="ECO:0000313" key="11">
    <source>
        <dbReference type="EMBL" id="TMQ54872.1"/>
    </source>
</evidence>
<dbReference type="GO" id="GO:0019843">
    <property type="term" value="F:rRNA binding"/>
    <property type="evidence" value="ECO:0007669"/>
    <property type="project" value="UniProtKB-UniRule"/>
</dbReference>
<dbReference type="InterPro" id="IPR019927">
    <property type="entry name" value="Ribosomal_uL3_bac/org-type"/>
</dbReference>
<dbReference type="Gene3D" id="2.40.30.10">
    <property type="entry name" value="Translation factors"/>
    <property type="match status" value="1"/>
</dbReference>
<evidence type="ECO:0000256" key="7">
    <source>
        <dbReference type="HAMAP-Rule" id="MF_01325"/>
    </source>
</evidence>
<evidence type="ECO:0000256" key="1">
    <source>
        <dbReference type="ARBA" id="ARBA00006540"/>
    </source>
</evidence>
<keyword evidence="5 7" id="KW-0687">Ribonucleoprotein</keyword>
<comment type="subunit">
    <text evidence="7 9">Part of the 50S ribosomal subunit. Forms a cluster with proteins L14 and L19.</text>
</comment>
<evidence type="ECO:0000256" key="8">
    <source>
        <dbReference type="RuleBase" id="RU003905"/>
    </source>
</evidence>
<reference evidence="12 13" key="1">
    <citation type="journal article" date="2019" name="Nat. Microbiol.">
        <title>Mediterranean grassland soil C-N compound turnover is dependent on rainfall and depth, and is mediated by genomically divergent microorganisms.</title>
        <authorList>
            <person name="Diamond S."/>
            <person name="Andeer P.F."/>
            <person name="Li Z."/>
            <person name="Crits-Christoph A."/>
            <person name="Burstein D."/>
            <person name="Anantharaman K."/>
            <person name="Lane K.R."/>
            <person name="Thomas B.C."/>
            <person name="Pan C."/>
            <person name="Northen T.R."/>
            <person name="Banfield J.F."/>
        </authorList>
    </citation>
    <scope>NUCLEOTIDE SEQUENCE [LARGE SCALE GENOMIC DNA]</scope>
    <source>
        <strain evidence="10">WS_1</strain>
        <strain evidence="11">WS_5</strain>
    </source>
</reference>
<dbReference type="PANTHER" id="PTHR11229">
    <property type="entry name" value="50S RIBOSOMAL PROTEIN L3"/>
    <property type="match status" value="1"/>
</dbReference>
<comment type="function">
    <text evidence="7 9">One of the primary rRNA binding proteins, it binds directly near the 3'-end of the 23S rRNA, where it nucleates assembly of the 50S subunit.</text>
</comment>
<dbReference type="GO" id="GO:0003735">
    <property type="term" value="F:structural constituent of ribosome"/>
    <property type="evidence" value="ECO:0007669"/>
    <property type="project" value="UniProtKB-UniRule"/>
</dbReference>
<protein>
    <recommendedName>
        <fullName evidence="6 7">Large ribosomal subunit protein uL3</fullName>
    </recommendedName>
</protein>
<dbReference type="FunFam" id="3.30.160.810:FF:000001">
    <property type="entry name" value="50S ribosomal protein L3"/>
    <property type="match status" value="1"/>
</dbReference>
<evidence type="ECO:0000313" key="10">
    <source>
        <dbReference type="EMBL" id="TMQ50490.1"/>
    </source>
</evidence>
<evidence type="ECO:0000256" key="6">
    <source>
        <dbReference type="ARBA" id="ARBA00035243"/>
    </source>
</evidence>
<dbReference type="PANTHER" id="PTHR11229:SF16">
    <property type="entry name" value="LARGE RIBOSOMAL SUBUNIT PROTEIN UL3C"/>
    <property type="match status" value="1"/>
</dbReference>
<evidence type="ECO:0000256" key="2">
    <source>
        <dbReference type="ARBA" id="ARBA00022730"/>
    </source>
</evidence>
<dbReference type="Proteomes" id="UP000320913">
    <property type="component" value="Unassembled WGS sequence"/>
</dbReference>
<keyword evidence="4 7" id="KW-0689">Ribosomal protein</keyword>
<evidence type="ECO:0000256" key="4">
    <source>
        <dbReference type="ARBA" id="ARBA00022980"/>
    </source>
</evidence>
<dbReference type="InterPro" id="IPR019926">
    <property type="entry name" value="Ribosomal_uL3_CS"/>
</dbReference>
<dbReference type="Pfam" id="PF00297">
    <property type="entry name" value="Ribosomal_L3"/>
    <property type="match status" value="1"/>
</dbReference>
<comment type="caution">
    <text evidence="10">The sequence shown here is derived from an EMBL/GenBank/DDBJ whole genome shotgun (WGS) entry which is preliminary data.</text>
</comment>
<evidence type="ECO:0000256" key="9">
    <source>
        <dbReference type="RuleBase" id="RU003906"/>
    </source>
</evidence>